<keyword evidence="2" id="KW-1185">Reference proteome</keyword>
<dbReference type="Pfam" id="PF08012">
    <property type="entry name" value="DUF1702"/>
    <property type="match status" value="1"/>
</dbReference>
<name>A0A221W5S4_9PSEU</name>
<evidence type="ECO:0000313" key="2">
    <source>
        <dbReference type="Proteomes" id="UP000204221"/>
    </source>
</evidence>
<proteinExistence type="predicted"/>
<sequence>MSTLLRRFRRRVLTPNVSETELATRGFHDKSPAARELIETVGRMFLTGYAHAMESRSAAEAEARLETLPTFFRGFAYEGAAMGYAVLDGLPWGGGNVERFLAGRGGEHVYMAYIGVGWAMARVPRFRWPRMLPPDPLLRWLVLDGYGFHQAYFHTRRYVHEQFREPRFPWPSNAPHPYADNAIDQGIGRALWFVGGTDAARVADLIDAFPAARRADLFSGAGLAATYLGGVDEAELRLFAERAGQHRPQVAQGAAFAAEARVRAGLVVEHTGVATRVFCAADPDGAADVSRAARPAPSTSEAVPAFETWRRRIAEEFVSLGRS</sequence>
<dbReference type="Proteomes" id="UP000204221">
    <property type="component" value="Chromosome"/>
</dbReference>
<gene>
    <name evidence="1" type="ORF">AHOG_16615</name>
</gene>
<dbReference type="AlphaFoldDB" id="A0A221W5S4"/>
<dbReference type="InterPro" id="IPR012964">
    <property type="entry name" value="DUF1702"/>
</dbReference>
<reference evidence="1 2" key="1">
    <citation type="submission" date="2017-07" db="EMBL/GenBank/DDBJ databases">
        <title>Complete genome sequence of Actinoalloteichus hoggarensis DSM 45943, type strain of Actinoalloteichus hoggarensis.</title>
        <authorList>
            <person name="Ruckert C."/>
            <person name="Nouioui I."/>
            <person name="Willmese J."/>
            <person name="van Wezel G."/>
            <person name="Klenk H.-P."/>
            <person name="Kalinowski J."/>
            <person name="Zotchev S.B."/>
        </authorList>
    </citation>
    <scope>NUCLEOTIDE SEQUENCE [LARGE SCALE GENOMIC DNA]</scope>
    <source>
        <strain evidence="1 2">DSM 45943</strain>
    </source>
</reference>
<protein>
    <recommendedName>
        <fullName evidence="3">Enediyne biosynthesis protein</fullName>
    </recommendedName>
</protein>
<dbReference type="EMBL" id="CP022521">
    <property type="protein sequence ID" value="ASO20949.1"/>
    <property type="molecule type" value="Genomic_DNA"/>
</dbReference>
<dbReference type="KEGG" id="ahg:AHOG_16615"/>
<organism evidence="1 2">
    <name type="scientific">Actinoalloteichus hoggarensis</name>
    <dbReference type="NCBI Taxonomy" id="1470176"/>
    <lineage>
        <taxon>Bacteria</taxon>
        <taxon>Bacillati</taxon>
        <taxon>Actinomycetota</taxon>
        <taxon>Actinomycetes</taxon>
        <taxon>Pseudonocardiales</taxon>
        <taxon>Pseudonocardiaceae</taxon>
        <taxon>Actinoalloteichus</taxon>
    </lineage>
</organism>
<accession>A0A221W5S4</accession>
<dbReference type="OrthoDB" id="2530105at2"/>
<evidence type="ECO:0000313" key="1">
    <source>
        <dbReference type="EMBL" id="ASO20949.1"/>
    </source>
</evidence>
<evidence type="ECO:0008006" key="3">
    <source>
        <dbReference type="Google" id="ProtNLM"/>
    </source>
</evidence>